<accession>A0A7J8DNB6</accession>
<organism evidence="4 5">
    <name type="scientific">Molossus molossus</name>
    <name type="common">Pallas' mastiff bat</name>
    <name type="synonym">Vespertilio molossus</name>
    <dbReference type="NCBI Taxonomy" id="27622"/>
    <lineage>
        <taxon>Eukaryota</taxon>
        <taxon>Metazoa</taxon>
        <taxon>Chordata</taxon>
        <taxon>Craniata</taxon>
        <taxon>Vertebrata</taxon>
        <taxon>Euteleostomi</taxon>
        <taxon>Mammalia</taxon>
        <taxon>Eutheria</taxon>
        <taxon>Laurasiatheria</taxon>
        <taxon>Chiroptera</taxon>
        <taxon>Yangochiroptera</taxon>
        <taxon>Molossidae</taxon>
        <taxon>Molossus</taxon>
    </lineage>
</organism>
<comment type="caution">
    <text evidence="4">The sequence shown here is derived from an EMBL/GenBank/DDBJ whole genome shotgun (WGS) entry which is preliminary data.</text>
</comment>
<dbReference type="Proteomes" id="UP000550707">
    <property type="component" value="Unassembled WGS sequence"/>
</dbReference>
<protein>
    <submittedName>
        <fullName evidence="4">BUB3 mitotic checkpoint protein</fullName>
    </submittedName>
</protein>
<evidence type="ECO:0000256" key="3">
    <source>
        <dbReference type="PROSITE-ProRule" id="PRU00221"/>
    </source>
</evidence>
<keyword evidence="1 3" id="KW-0853">WD repeat</keyword>
<dbReference type="SUPFAM" id="SSF50978">
    <property type="entry name" value="WD40 repeat-like"/>
    <property type="match status" value="1"/>
</dbReference>
<sequence length="199" mass="22393">MTGSNEFKLNQPPEDGISSVKFSPNTSQFLLVSSWDTSVRLYDVPANSMRLKYQHTGAVLDCAFYGYVLSSIEGRVAVEYLDPSPEVQKRKYAFKCHRLKESSMEQVYPVNAVSFHSVHNTFATGGSDGFVNIWDPFNKKRLCQFHRYPTSIASLAFSNDGTTLAIASSYMYEMDDTEHPEDGVFIRQVTDAETKPKST</sequence>
<keyword evidence="5" id="KW-1185">Reference proteome</keyword>
<dbReference type="PROSITE" id="PS50082">
    <property type="entry name" value="WD_REPEATS_2"/>
    <property type="match status" value="1"/>
</dbReference>
<evidence type="ECO:0000256" key="2">
    <source>
        <dbReference type="ARBA" id="ARBA00022737"/>
    </source>
</evidence>
<dbReference type="SMART" id="SM00320">
    <property type="entry name" value="WD40"/>
    <property type="match status" value="3"/>
</dbReference>
<name>A0A7J8DNB6_MOLMO</name>
<evidence type="ECO:0000313" key="5">
    <source>
        <dbReference type="Proteomes" id="UP000550707"/>
    </source>
</evidence>
<keyword evidence="2" id="KW-0677">Repeat</keyword>
<dbReference type="PANTHER" id="PTHR10971">
    <property type="entry name" value="MRNA EXPORT FACTOR AND BUB3"/>
    <property type="match status" value="1"/>
</dbReference>
<proteinExistence type="predicted"/>
<dbReference type="AlphaFoldDB" id="A0A7J8DNB6"/>
<reference evidence="4 5" key="1">
    <citation type="journal article" date="2020" name="Nature">
        <title>Six reference-quality genomes reveal evolution of bat adaptations.</title>
        <authorList>
            <person name="Jebb D."/>
            <person name="Huang Z."/>
            <person name="Pippel M."/>
            <person name="Hughes G.M."/>
            <person name="Lavrichenko K."/>
            <person name="Devanna P."/>
            <person name="Winkler S."/>
            <person name="Jermiin L.S."/>
            <person name="Skirmuntt E.C."/>
            <person name="Katzourakis A."/>
            <person name="Burkitt-Gray L."/>
            <person name="Ray D.A."/>
            <person name="Sullivan K.A.M."/>
            <person name="Roscito J.G."/>
            <person name="Kirilenko B.M."/>
            <person name="Davalos L.M."/>
            <person name="Corthals A.P."/>
            <person name="Power M.L."/>
            <person name="Jones G."/>
            <person name="Ransome R.D."/>
            <person name="Dechmann D.K.N."/>
            <person name="Locatelli A.G."/>
            <person name="Puechmaille S.J."/>
            <person name="Fedrigo O."/>
            <person name="Jarvis E.D."/>
            <person name="Hiller M."/>
            <person name="Vernes S.C."/>
            <person name="Myers E.W."/>
            <person name="Teeling E.C."/>
        </authorList>
    </citation>
    <scope>NUCLEOTIDE SEQUENCE [LARGE SCALE GENOMIC DNA]</scope>
    <source>
        <strain evidence="4">MMolMol1</strain>
        <tissue evidence="4">Muscle</tissue>
    </source>
</reference>
<feature type="repeat" description="WD" evidence="3">
    <location>
        <begin position="110"/>
        <end position="135"/>
    </location>
</feature>
<dbReference type="EMBL" id="JACASF010000017">
    <property type="protein sequence ID" value="KAF6424555.1"/>
    <property type="molecule type" value="Genomic_DNA"/>
</dbReference>
<dbReference type="InterPro" id="IPR001680">
    <property type="entry name" value="WD40_rpt"/>
</dbReference>
<evidence type="ECO:0000313" key="4">
    <source>
        <dbReference type="EMBL" id="KAF6424555.1"/>
    </source>
</evidence>
<dbReference type="Pfam" id="PF00400">
    <property type="entry name" value="WD40"/>
    <property type="match status" value="2"/>
</dbReference>
<dbReference type="InterPro" id="IPR036322">
    <property type="entry name" value="WD40_repeat_dom_sf"/>
</dbReference>
<gene>
    <name evidence="4" type="ORF">HJG59_001635</name>
</gene>
<dbReference type="InterPro" id="IPR015943">
    <property type="entry name" value="WD40/YVTN_repeat-like_dom_sf"/>
</dbReference>
<dbReference type="Gene3D" id="2.130.10.10">
    <property type="entry name" value="YVTN repeat-like/Quinoprotein amine dehydrogenase"/>
    <property type="match status" value="2"/>
</dbReference>
<evidence type="ECO:0000256" key="1">
    <source>
        <dbReference type="ARBA" id="ARBA00022574"/>
    </source>
</evidence>